<keyword evidence="1" id="KW-1133">Transmembrane helix</keyword>
<dbReference type="EMBL" id="CP104450">
    <property type="protein sequence ID" value="UXE39612.1"/>
    <property type="molecule type" value="Genomic_DNA"/>
</dbReference>
<dbReference type="AlphaFoldDB" id="A0A9Q9N540"/>
<gene>
    <name evidence="2" type="ORF">N2J37_07700</name>
</gene>
<evidence type="ECO:0000313" key="2">
    <source>
        <dbReference type="EMBL" id="UXE39612.1"/>
    </source>
</evidence>
<sequence>MTTLEIIVGAISTVVVLVFGAFHIGKSQGAAVSTAAADKTQAEQSSDSAAAVAERRVEVTKEASYAQQTVNHLPDDDVDRQLRDQFTRHGSR</sequence>
<protein>
    <submittedName>
        <fullName evidence="2">Uncharacterized protein</fullName>
    </submittedName>
</protein>
<dbReference type="Proteomes" id="UP001064206">
    <property type="component" value="Chromosome"/>
</dbReference>
<reference evidence="2" key="1">
    <citation type="submission" date="2022-09" db="EMBL/GenBank/DDBJ databases">
        <title>Multidrug resistance Raoultella ornithinolytica Strain MQB_Silv_108.</title>
        <authorList>
            <person name="Quintela-Baluja M."/>
        </authorList>
    </citation>
    <scope>NUCLEOTIDE SEQUENCE</scope>
    <source>
        <strain evidence="2">MQB_Silv_108</strain>
    </source>
</reference>
<proteinExistence type="predicted"/>
<dbReference type="RefSeq" id="WP_260990603.1">
    <property type="nucleotide sequence ID" value="NZ_CP104450.1"/>
</dbReference>
<feature type="transmembrane region" description="Helical" evidence="1">
    <location>
        <begin position="6"/>
        <end position="24"/>
    </location>
</feature>
<name>A0A9Q9N540_RAOOR</name>
<evidence type="ECO:0000256" key="1">
    <source>
        <dbReference type="SAM" id="Phobius"/>
    </source>
</evidence>
<keyword evidence="1" id="KW-0812">Transmembrane</keyword>
<organism evidence="2 3">
    <name type="scientific">Raoultella ornithinolytica</name>
    <name type="common">Klebsiella ornithinolytica</name>
    <dbReference type="NCBI Taxonomy" id="54291"/>
    <lineage>
        <taxon>Bacteria</taxon>
        <taxon>Pseudomonadati</taxon>
        <taxon>Pseudomonadota</taxon>
        <taxon>Gammaproteobacteria</taxon>
        <taxon>Enterobacterales</taxon>
        <taxon>Enterobacteriaceae</taxon>
        <taxon>Klebsiella/Raoultella group</taxon>
        <taxon>Raoultella</taxon>
    </lineage>
</organism>
<keyword evidence="1" id="KW-0472">Membrane</keyword>
<accession>A0A9Q9N540</accession>
<evidence type="ECO:0000313" key="3">
    <source>
        <dbReference type="Proteomes" id="UP001064206"/>
    </source>
</evidence>